<proteinExistence type="predicted"/>
<keyword evidence="2" id="KW-1185">Reference proteome</keyword>
<accession>Q5DZ52</accession>
<evidence type="ECO:0000313" key="1">
    <source>
        <dbReference type="EMBL" id="AAW87944.1"/>
    </source>
</evidence>
<name>Q5DZ52_ALIF1</name>
<evidence type="ECO:0000313" key="2">
    <source>
        <dbReference type="Proteomes" id="UP000000537"/>
    </source>
</evidence>
<protein>
    <submittedName>
        <fullName evidence="1">Toxin coregulated pilus biosynthesis protein TcpB</fullName>
    </submittedName>
</protein>
<dbReference type="RefSeq" id="WP_011263691.1">
    <property type="nucleotide sequence ID" value="NC_006841.2"/>
</dbReference>
<gene>
    <name evidence="1" type="primary">tcpB</name>
    <name evidence="1" type="ordered locus">VF_A0874</name>
</gene>
<organism evidence="1 2">
    <name type="scientific">Aliivibrio fischeri (strain ATCC 700601 / ES114)</name>
    <name type="common">Vibrio fischeri</name>
    <dbReference type="NCBI Taxonomy" id="312309"/>
    <lineage>
        <taxon>Bacteria</taxon>
        <taxon>Pseudomonadati</taxon>
        <taxon>Pseudomonadota</taxon>
        <taxon>Gammaproteobacteria</taxon>
        <taxon>Vibrionales</taxon>
        <taxon>Vibrionaceae</taxon>
        <taxon>Aliivibrio</taxon>
    </lineage>
</organism>
<reference evidence="1 2" key="1">
    <citation type="journal article" date="2005" name="Proc. Natl. Acad. Sci. U.S.A.">
        <title>Complete genome sequence of Vibrio fischeri: a symbiotic bacterium with pathogenic congeners.</title>
        <authorList>
            <person name="Ruby E.G."/>
            <person name="Urbanowski M."/>
            <person name="Campbell J."/>
            <person name="Dunn A."/>
            <person name="Faini M."/>
            <person name="Gunsalus R."/>
            <person name="Lostroh P."/>
            <person name="Lupp C."/>
            <person name="McCann J."/>
            <person name="Millikan D."/>
            <person name="Schaefer A."/>
            <person name="Stabb E."/>
            <person name="Stevens A."/>
            <person name="Visick K."/>
            <person name="Whistler C."/>
            <person name="Greenberg E.P."/>
        </authorList>
    </citation>
    <scope>NUCLEOTIDE SEQUENCE [LARGE SCALE GENOMIC DNA]</scope>
    <source>
        <strain evidence="2">ATCC 700601 / ES114</strain>
    </source>
</reference>
<dbReference type="HOGENOM" id="CLU_637675_0_0_6"/>
<sequence>MLKQQRGATLLEAVLAAAIIGWGLAFAGAQLIKSAKNKQIDKNASKLINFQYEVKQLASTVYFNVIAPGSGASSKKVNPLLVSSSTGKFMYEKDLRWMKQTDCELLGGISGQIPVGISRPFVDCDYSPDFFGVEYIGTEFTFVPYNLIKYPSAKRFITSAQSYYVNKSNVEVEDILSIISKLSDQKRDDGFSVSDNDIIISKFVKLDDVNYREVPDTAKSWAELIDNISLLDSFIKEVTSGDNYLGFRIKSFYNEDIYLKRDGSIPMSGKAKLCWDGYSGKEGPCLSASSESDGTRNYLIADGGFAFGEKIKRTPIEISYKTFSRSNRNNIEIPYLNCPQTEPVMLNKMVAIPSSFSSGSEERSDFSDPNSIKSYGTKGASNKHAFISGVSMEWAPVDSRKVWTIKGGIGIDGAYEKDNGNSSMLNNPLSMSFIVMQWCEEKPKG</sequence>
<dbReference type="Proteomes" id="UP000000537">
    <property type="component" value="Chromosome II"/>
</dbReference>
<dbReference type="EMBL" id="CP000021">
    <property type="protein sequence ID" value="AAW87944.1"/>
    <property type="molecule type" value="Genomic_DNA"/>
</dbReference>
<dbReference type="AlphaFoldDB" id="Q5DZ52"/>
<reference evidence="1 2" key="2">
    <citation type="journal article" date="2008" name="BMC Genomics">
        <title>Comparative genomics-based investigation of resequencing targets in Vibrio fischeri: focus on point miscalls and artefactual expansions.</title>
        <authorList>
            <person name="Mandel M.J."/>
            <person name="Stabb E.V."/>
            <person name="Ruby E.G."/>
        </authorList>
    </citation>
    <scope>NUCLEOTIDE SEQUENCE [LARGE SCALE GENOMIC DNA]</scope>
    <source>
        <strain evidence="2">ATCC 700601 / ES114</strain>
    </source>
</reference>
<dbReference type="GeneID" id="54166192"/>
<dbReference type="OrthoDB" id="5918021at2"/>
<dbReference type="eggNOG" id="ENOG5031N69">
    <property type="taxonomic scope" value="Bacteria"/>
</dbReference>
<dbReference type="PATRIC" id="fig|312309.11.peg.3474"/>
<dbReference type="KEGG" id="vfi:VF_A0874"/>
<dbReference type="EnsemblBacteria" id="AAW87944">
    <property type="protein sequence ID" value="AAW87944"/>
    <property type="gene ID" value="VF_A0874"/>
</dbReference>
<dbReference type="STRING" id="312309.VF_A0874"/>